<dbReference type="GO" id="GO:0004735">
    <property type="term" value="F:pyrroline-5-carboxylate reductase activity"/>
    <property type="evidence" value="ECO:0007669"/>
    <property type="project" value="TreeGrafter"/>
</dbReference>
<evidence type="ECO:0000259" key="3">
    <source>
        <dbReference type="Pfam" id="PF03807"/>
    </source>
</evidence>
<dbReference type="InterPro" id="IPR015422">
    <property type="entry name" value="PyrdxlP-dep_Trfase_small"/>
</dbReference>
<organism evidence="4 5">
    <name type="scientific">Penicillium freii</name>
    <dbReference type="NCBI Taxonomy" id="48697"/>
    <lineage>
        <taxon>Eukaryota</taxon>
        <taxon>Fungi</taxon>
        <taxon>Dikarya</taxon>
        <taxon>Ascomycota</taxon>
        <taxon>Pezizomycotina</taxon>
        <taxon>Eurotiomycetes</taxon>
        <taxon>Eurotiomycetidae</taxon>
        <taxon>Eurotiales</taxon>
        <taxon>Aspergillaceae</taxon>
        <taxon>Penicillium</taxon>
    </lineage>
</organism>
<dbReference type="AlphaFoldDB" id="A0A101MKQ2"/>
<dbReference type="STRING" id="48697.A0A101MKQ2"/>
<gene>
    <name evidence="4" type="ORF">ACN42_g4753</name>
</gene>
<comment type="caution">
    <text evidence="4">The sequence shown here is derived from an EMBL/GenBank/DDBJ whole genome shotgun (WGS) entry which is preliminary data.</text>
</comment>
<name>A0A101MKQ2_PENFR</name>
<reference evidence="4 5" key="1">
    <citation type="submission" date="2015-10" db="EMBL/GenBank/DDBJ databases">
        <title>Genome sequencing of Penicillium freii.</title>
        <authorList>
            <person name="Nguyen H.D."/>
            <person name="Visagie C.M."/>
            <person name="Seifert K.A."/>
        </authorList>
    </citation>
    <scope>NUCLEOTIDE SEQUENCE [LARGE SCALE GENOMIC DNA]</scope>
    <source>
        <strain evidence="4 5">DAOM 242723</strain>
    </source>
</reference>
<evidence type="ECO:0000256" key="1">
    <source>
        <dbReference type="ARBA" id="ARBA00005525"/>
    </source>
</evidence>
<evidence type="ECO:0000313" key="5">
    <source>
        <dbReference type="Proteomes" id="UP000055045"/>
    </source>
</evidence>
<dbReference type="Gene3D" id="3.90.1150.10">
    <property type="entry name" value="Aspartate Aminotransferase, domain 1"/>
    <property type="match status" value="1"/>
</dbReference>
<comment type="similarity">
    <text evidence="1">Belongs to the pyrroline-5-carboxylate reductase family.</text>
</comment>
<dbReference type="InterPro" id="IPR036291">
    <property type="entry name" value="NAD(P)-bd_dom_sf"/>
</dbReference>
<dbReference type="Gene3D" id="3.40.50.720">
    <property type="entry name" value="NAD(P)-binding Rossmann-like Domain"/>
    <property type="match status" value="1"/>
</dbReference>
<dbReference type="PANTHER" id="PTHR11645:SF0">
    <property type="entry name" value="PYRROLINE-5-CARBOXYLATE REDUCTASE 3"/>
    <property type="match status" value="1"/>
</dbReference>
<dbReference type="Proteomes" id="UP000055045">
    <property type="component" value="Unassembled WGS sequence"/>
</dbReference>
<dbReference type="EMBL" id="LLXE01000103">
    <property type="protein sequence ID" value="KUM62355.1"/>
    <property type="molecule type" value="Genomic_DNA"/>
</dbReference>
<keyword evidence="2" id="KW-0560">Oxidoreductase</keyword>
<evidence type="ECO:0000313" key="4">
    <source>
        <dbReference type="EMBL" id="KUM62355.1"/>
    </source>
</evidence>
<evidence type="ECO:0000256" key="2">
    <source>
        <dbReference type="ARBA" id="ARBA00023002"/>
    </source>
</evidence>
<dbReference type="PANTHER" id="PTHR11645">
    <property type="entry name" value="PYRROLINE-5-CARBOXYLATE REDUCTASE"/>
    <property type="match status" value="1"/>
</dbReference>
<protein>
    <recommendedName>
        <fullName evidence="3">Pyrroline-5-carboxylate reductase catalytic N-terminal domain-containing protein</fullName>
    </recommendedName>
</protein>
<dbReference type="InterPro" id="IPR028939">
    <property type="entry name" value="P5C_Rdtase_cat_N"/>
</dbReference>
<dbReference type="Pfam" id="PF03807">
    <property type="entry name" value="F420_oxidored"/>
    <property type="match status" value="1"/>
</dbReference>
<proteinExistence type="inferred from homology"/>
<sequence length="284" mass="31447">MTIAAQDPIHLTFIGGGHLAQAIISGILSSTNTWTLNCDIAVTARRSKHIQELQSRYPQLLVTDNNLDQRIWEDSRISKRSSTQNNATSPILFLCTRPADVPTVAKQLAPILESLDPPVRPTVLQDWLPTGTAIIRSMPNTPVEVRQGATGLFASGDAKLRVNQVKMVLEEVSPLVTIIPEESMLDVVDAVSGIIALDAAIDTHERLYGSMANISAHTRFLAKRVYDRLSALMHFNDKKVYRIYQSDYGNQALQGPIIAFNLRNSRGEWVPKTEVEKLAALRNI</sequence>
<dbReference type="GO" id="GO:0055129">
    <property type="term" value="P:L-proline biosynthetic process"/>
    <property type="evidence" value="ECO:0007669"/>
    <property type="project" value="TreeGrafter"/>
</dbReference>
<dbReference type="SUPFAM" id="SSF51735">
    <property type="entry name" value="NAD(P)-binding Rossmann-fold domains"/>
    <property type="match status" value="1"/>
</dbReference>
<accession>A0A101MKQ2</accession>
<keyword evidence="5" id="KW-1185">Reference proteome</keyword>
<feature type="domain" description="Pyrroline-5-carboxylate reductase catalytic N-terminal" evidence="3">
    <location>
        <begin position="11"/>
        <end position="109"/>
    </location>
</feature>